<dbReference type="EMBL" id="FSRA01000002">
    <property type="protein sequence ID" value="SIO42136.1"/>
    <property type="molecule type" value="Genomic_DNA"/>
</dbReference>
<dbReference type="Proteomes" id="UP000185003">
    <property type="component" value="Unassembled WGS sequence"/>
</dbReference>
<dbReference type="AlphaFoldDB" id="A0A1N6JDE7"/>
<accession>A0A1N6JDE7</accession>
<evidence type="ECO:0000313" key="1">
    <source>
        <dbReference type="EMBL" id="SIO42136.1"/>
    </source>
</evidence>
<evidence type="ECO:0000313" key="2">
    <source>
        <dbReference type="Proteomes" id="UP000185003"/>
    </source>
</evidence>
<gene>
    <name evidence="1" type="ORF">SAMN04488055_3874</name>
</gene>
<proteinExistence type="predicted"/>
<keyword evidence="2" id="KW-1185">Reference proteome</keyword>
<name>A0A1N6JDE7_9BACT</name>
<reference evidence="1 2" key="1">
    <citation type="submission" date="2016-11" db="EMBL/GenBank/DDBJ databases">
        <authorList>
            <person name="Jaros S."/>
            <person name="Januszkiewicz K."/>
            <person name="Wedrychowicz H."/>
        </authorList>
    </citation>
    <scope>NUCLEOTIDE SEQUENCE [LARGE SCALE GENOMIC DNA]</scope>
    <source>
        <strain evidence="1 2">DSM 24787</strain>
    </source>
</reference>
<dbReference type="OrthoDB" id="678195at2"/>
<organism evidence="1 2">
    <name type="scientific">Chitinophaga niabensis</name>
    <dbReference type="NCBI Taxonomy" id="536979"/>
    <lineage>
        <taxon>Bacteria</taxon>
        <taxon>Pseudomonadati</taxon>
        <taxon>Bacteroidota</taxon>
        <taxon>Chitinophagia</taxon>
        <taxon>Chitinophagales</taxon>
        <taxon>Chitinophagaceae</taxon>
        <taxon>Chitinophaga</taxon>
    </lineage>
</organism>
<dbReference type="RefSeq" id="WP_074241116.1">
    <property type="nucleotide sequence ID" value="NZ_FSRA01000002.1"/>
</dbReference>
<sequence length="158" mass="18279">MYNPLALLDKIVLDGLISAGHAYFVRQTYARGNDPRMKEVLLLSPYLSKTAALAHYEAIAEDPRRYLYILEEHERLYRAAAQPSGYLVYVALLKERTWQPSYELAAKIKRYITSEAGWKPERKDEVQASLFIQFGELFITLKLNQEEIKVPLSDIEKL</sequence>
<dbReference type="STRING" id="536979.SAMN04488055_3874"/>
<protein>
    <submittedName>
        <fullName evidence="1">Uncharacterized protein</fullName>
    </submittedName>
</protein>